<sequence>MPPKKSLRRAVVRPRRTICKICHNLDPRDHASSVYLTERTEGPLASLSLVIDAFELSKLRLPKEGGCRFCNVLCQALDAFFGGWRGSRQRVNIEILEKGTIEIGLDQEAWRSEVVSIYTTKPSRSWPTLGVARRIPLNSGSDDTFDFARRCIQDCLTNTKHKACSLPRKSSASTPKRLLDVGRATAPIRLIDTQGKALEYAALSHCWGTGSPLKTTKSNWRKLSYDISFDSLPPLFQDAVIITRQMGLRYIWIDSLCIIQDSARDWETESFKMGSIYENALFTIAATASPDGASRALNDREKPVKLNFENMAGDEVDIRARRAEDHHPRNKEEPANLVGPLTTRAWALQEHVLSTRILHYSKTELLFECRTSFRCECSPSRKSQPTTPALIPTAMAKSNKQPEAVWDAWHRVVEQYSRRTLTHLNDKLPAISGIACKIQKATSSRYIAGLWEANLVLDLLWSTTSTADAHYFSPDKYRAPSFSWASLDVPVAFASSDQEERHFVVSTIILVASSLSVTGLNPLGALSDASIRVRGPIMHATLLSTQREGLWEYVLLLKGTSAITIQNDCLLVEDVIGVSSSRTAQYIRRAQCGDVPKAFKAPVICLCVARHDTWISGLVLGLVRQTLNCWNRLGTFAAESDVLQRAKEDEVQIT</sequence>
<reference evidence="2 3" key="1">
    <citation type="submission" date="2016-05" db="EMBL/GenBank/DDBJ databases">
        <title>Comparative analysis of secretome profiles of manganese(II)-oxidizing ascomycete fungi.</title>
        <authorList>
            <consortium name="DOE Joint Genome Institute"/>
            <person name="Zeiner C.A."/>
            <person name="Purvine S.O."/>
            <person name="Zink E.M."/>
            <person name="Wu S."/>
            <person name="Pasa-Tolic L."/>
            <person name="Chaput D.L."/>
            <person name="Haridas S."/>
            <person name="Grigoriev I.V."/>
            <person name="Santelli C.M."/>
            <person name="Hansel C.M."/>
        </authorList>
    </citation>
    <scope>NUCLEOTIDE SEQUENCE [LARGE SCALE GENOMIC DNA]</scope>
    <source>
        <strain evidence="2 3">AP3s5-JAC2a</strain>
    </source>
</reference>
<dbReference type="InParanoid" id="A0A177CJ67"/>
<evidence type="ECO:0000313" key="3">
    <source>
        <dbReference type="Proteomes" id="UP000077069"/>
    </source>
</evidence>
<gene>
    <name evidence="2" type="ORF">CC84DRAFT_1175346</name>
</gene>
<dbReference type="GeneID" id="28763633"/>
<protein>
    <submittedName>
        <fullName evidence="2">HET-domain-containing protein</fullName>
    </submittedName>
</protein>
<accession>A0A177CJ67</accession>
<dbReference type="AlphaFoldDB" id="A0A177CJ67"/>
<organism evidence="2 3">
    <name type="scientific">Paraphaeosphaeria sporulosa</name>
    <dbReference type="NCBI Taxonomy" id="1460663"/>
    <lineage>
        <taxon>Eukaryota</taxon>
        <taxon>Fungi</taxon>
        <taxon>Dikarya</taxon>
        <taxon>Ascomycota</taxon>
        <taxon>Pezizomycotina</taxon>
        <taxon>Dothideomycetes</taxon>
        <taxon>Pleosporomycetidae</taxon>
        <taxon>Pleosporales</taxon>
        <taxon>Massarineae</taxon>
        <taxon>Didymosphaeriaceae</taxon>
        <taxon>Paraphaeosphaeria</taxon>
    </lineage>
</organism>
<dbReference type="InterPro" id="IPR010730">
    <property type="entry name" value="HET"/>
</dbReference>
<keyword evidence="3" id="KW-1185">Reference proteome</keyword>
<dbReference type="PANTHER" id="PTHR33112:SF9">
    <property type="entry name" value="HETEROKARYON INCOMPATIBILITY DOMAIN-CONTAINING PROTEIN"/>
    <property type="match status" value="1"/>
</dbReference>
<proteinExistence type="predicted"/>
<evidence type="ECO:0000313" key="2">
    <source>
        <dbReference type="EMBL" id="OAG07565.1"/>
    </source>
</evidence>
<dbReference type="OrthoDB" id="5125733at2759"/>
<dbReference type="EMBL" id="KV441551">
    <property type="protein sequence ID" value="OAG07565.1"/>
    <property type="molecule type" value="Genomic_DNA"/>
</dbReference>
<dbReference type="Pfam" id="PF06985">
    <property type="entry name" value="HET"/>
    <property type="match status" value="1"/>
</dbReference>
<dbReference type="Proteomes" id="UP000077069">
    <property type="component" value="Unassembled WGS sequence"/>
</dbReference>
<evidence type="ECO:0000259" key="1">
    <source>
        <dbReference type="Pfam" id="PF06985"/>
    </source>
</evidence>
<dbReference type="PANTHER" id="PTHR33112">
    <property type="entry name" value="DOMAIN PROTEIN, PUTATIVE-RELATED"/>
    <property type="match status" value="1"/>
</dbReference>
<name>A0A177CJ67_9PLEO</name>
<feature type="domain" description="Heterokaryon incompatibility" evidence="1">
    <location>
        <begin position="200"/>
        <end position="350"/>
    </location>
</feature>
<dbReference type="RefSeq" id="XP_018037930.1">
    <property type="nucleotide sequence ID" value="XM_018180147.1"/>
</dbReference>